<evidence type="ECO:0000256" key="1">
    <source>
        <dbReference type="SAM" id="MobiDB-lite"/>
    </source>
</evidence>
<gene>
    <name evidence="2" type="ORF">JDV02_010838</name>
</gene>
<feature type="region of interest" description="Disordered" evidence="1">
    <location>
        <begin position="137"/>
        <end position="156"/>
    </location>
</feature>
<reference evidence="2" key="1">
    <citation type="submission" date="2021-11" db="EMBL/GenBank/DDBJ databases">
        <title>Purpureocillium_takamizusanense_genome.</title>
        <authorList>
            <person name="Nguyen N.-H."/>
        </authorList>
    </citation>
    <scope>NUCLEOTIDE SEQUENCE</scope>
    <source>
        <strain evidence="2">PT3</strain>
    </source>
</reference>
<name>A0A9Q8VGA9_9HYPO</name>
<evidence type="ECO:0000313" key="3">
    <source>
        <dbReference type="Proteomes" id="UP000829364"/>
    </source>
</evidence>
<feature type="region of interest" description="Disordered" evidence="1">
    <location>
        <begin position="234"/>
        <end position="256"/>
    </location>
</feature>
<organism evidence="2 3">
    <name type="scientific">Purpureocillium takamizusanense</name>
    <dbReference type="NCBI Taxonomy" id="2060973"/>
    <lineage>
        <taxon>Eukaryota</taxon>
        <taxon>Fungi</taxon>
        <taxon>Dikarya</taxon>
        <taxon>Ascomycota</taxon>
        <taxon>Pezizomycotina</taxon>
        <taxon>Sordariomycetes</taxon>
        <taxon>Hypocreomycetidae</taxon>
        <taxon>Hypocreales</taxon>
        <taxon>Ophiocordycipitaceae</taxon>
        <taxon>Purpureocillium</taxon>
    </lineage>
</organism>
<dbReference type="Proteomes" id="UP000829364">
    <property type="component" value="Chromosome 10"/>
</dbReference>
<protein>
    <submittedName>
        <fullName evidence="2">Uncharacterized protein</fullName>
    </submittedName>
</protein>
<dbReference type="GeneID" id="72072755"/>
<dbReference type="AlphaFoldDB" id="A0A9Q8VGA9"/>
<feature type="compositionally biased region" description="Basic residues" evidence="1">
    <location>
        <begin position="245"/>
        <end position="256"/>
    </location>
</feature>
<evidence type="ECO:0000313" key="2">
    <source>
        <dbReference type="EMBL" id="UNI23749.1"/>
    </source>
</evidence>
<feature type="region of interest" description="Disordered" evidence="1">
    <location>
        <begin position="25"/>
        <end position="80"/>
    </location>
</feature>
<sequence length="256" mass="27576">MNTRSPLDRWVRDAVGNATNHGMTIQIARDDEIEDDSVVASDEESQGNLDYPEPYSACGGEEVRGNSPPPASLPPRLVPRRQTVPAGAARRGLSPPGLERCQICGNYVQQYDYGTRATASRRSICRNCKRLHPSVDSYVSGPSTSQTSSGSRGGGDTVHTNVNYAYMGSQYEDSDTYATRLVPTAGAINAYGLSISASEGGIYTTDNGASADRVYTSRTGGINNQNVYVATAHGSASTSMEGGRRSRRRSDRRYYP</sequence>
<accession>A0A9Q8VGA9</accession>
<dbReference type="KEGG" id="ptkz:JDV02_010838"/>
<feature type="compositionally biased region" description="Pro residues" evidence="1">
    <location>
        <begin position="67"/>
        <end position="77"/>
    </location>
</feature>
<proteinExistence type="predicted"/>
<feature type="compositionally biased region" description="Acidic residues" evidence="1">
    <location>
        <begin position="31"/>
        <end position="45"/>
    </location>
</feature>
<dbReference type="RefSeq" id="XP_047847230.1">
    <property type="nucleotide sequence ID" value="XM_047992576.1"/>
</dbReference>
<feature type="compositionally biased region" description="Low complexity" evidence="1">
    <location>
        <begin position="137"/>
        <end position="150"/>
    </location>
</feature>
<keyword evidence="3" id="KW-1185">Reference proteome</keyword>
<dbReference type="EMBL" id="CP086363">
    <property type="protein sequence ID" value="UNI23749.1"/>
    <property type="molecule type" value="Genomic_DNA"/>
</dbReference>